<protein>
    <submittedName>
        <fullName evidence="1">Os01g0668900 protein</fullName>
    </submittedName>
</protein>
<dbReference type="AlphaFoldDB" id="Q0JKJ5"/>
<reference evidence="2" key="2">
    <citation type="journal article" date="2008" name="Nucleic Acids Res.">
        <title>The rice annotation project database (RAP-DB): 2008 update.</title>
        <authorList>
            <consortium name="The rice annotation project (RAP)"/>
        </authorList>
    </citation>
    <scope>GENOME REANNOTATION</scope>
    <source>
        <strain evidence="2">cv. Nipponbare</strain>
    </source>
</reference>
<gene>
    <name evidence="1" type="ordered locus">Os01g0668900</name>
</gene>
<accession>Q0JKJ5</accession>
<evidence type="ECO:0000313" key="2">
    <source>
        <dbReference type="Proteomes" id="UP000000763"/>
    </source>
</evidence>
<evidence type="ECO:0000313" key="1">
    <source>
        <dbReference type="EMBL" id="BAF05733.1"/>
    </source>
</evidence>
<proteinExistence type="predicted"/>
<name>Q0JKJ5_ORYSJ</name>
<dbReference type="EMBL" id="AP008207">
    <property type="protein sequence ID" value="BAF05733.1"/>
    <property type="molecule type" value="Genomic_DNA"/>
</dbReference>
<reference evidence="1 2" key="1">
    <citation type="journal article" date="2005" name="Nature">
        <title>The map-based sequence of the rice genome.</title>
        <authorList>
            <consortium name="International rice genome sequencing project (IRGSP)"/>
            <person name="Matsumoto T."/>
            <person name="Wu J."/>
            <person name="Kanamori H."/>
            <person name="Katayose Y."/>
            <person name="Fujisawa M."/>
            <person name="Namiki N."/>
            <person name="Mizuno H."/>
            <person name="Yamamoto K."/>
            <person name="Antonio B.A."/>
            <person name="Baba T."/>
            <person name="Sakata K."/>
            <person name="Nagamura Y."/>
            <person name="Aoki H."/>
            <person name="Arikawa K."/>
            <person name="Arita K."/>
            <person name="Bito T."/>
            <person name="Chiden Y."/>
            <person name="Fujitsuka N."/>
            <person name="Fukunaka R."/>
            <person name="Hamada M."/>
            <person name="Harada C."/>
            <person name="Hayashi A."/>
            <person name="Hijishita S."/>
            <person name="Honda M."/>
            <person name="Hosokawa S."/>
            <person name="Ichikawa Y."/>
            <person name="Idonuma A."/>
            <person name="Iijima M."/>
            <person name="Ikeda M."/>
            <person name="Ikeno M."/>
            <person name="Ito K."/>
            <person name="Ito S."/>
            <person name="Ito T."/>
            <person name="Ito Y."/>
            <person name="Ito Y."/>
            <person name="Iwabuchi A."/>
            <person name="Kamiya K."/>
            <person name="Karasawa W."/>
            <person name="Kurita K."/>
            <person name="Katagiri S."/>
            <person name="Kikuta A."/>
            <person name="Kobayashi H."/>
            <person name="Kobayashi N."/>
            <person name="Machita K."/>
            <person name="Maehara T."/>
            <person name="Masukawa M."/>
            <person name="Mizubayashi T."/>
            <person name="Mukai Y."/>
            <person name="Nagasaki H."/>
            <person name="Nagata Y."/>
            <person name="Naito S."/>
            <person name="Nakashima M."/>
            <person name="Nakama Y."/>
            <person name="Nakamichi Y."/>
            <person name="Nakamura M."/>
            <person name="Meguro A."/>
            <person name="Negishi M."/>
            <person name="Ohta I."/>
            <person name="Ohta T."/>
            <person name="Okamoto M."/>
            <person name="Ono N."/>
            <person name="Saji S."/>
            <person name="Sakaguchi M."/>
            <person name="Sakai K."/>
            <person name="Shibata M."/>
            <person name="Shimokawa T."/>
            <person name="Song J."/>
            <person name="Takazaki Y."/>
            <person name="Terasawa K."/>
            <person name="Tsugane M."/>
            <person name="Tsuji K."/>
            <person name="Ueda S."/>
            <person name="Waki K."/>
            <person name="Yamagata H."/>
            <person name="Yamamoto M."/>
            <person name="Yamamoto S."/>
            <person name="Yamane H."/>
            <person name="Yoshiki S."/>
            <person name="Yoshihara R."/>
            <person name="Yukawa K."/>
            <person name="Zhong H."/>
            <person name="Yano M."/>
            <person name="Yuan Q."/>
            <person name="Ouyang S."/>
            <person name="Liu J."/>
            <person name="Jones K.M."/>
            <person name="Gansberger K."/>
            <person name="Moffat K."/>
            <person name="Hill J."/>
            <person name="Bera J."/>
            <person name="Fadrosh D."/>
            <person name="Jin S."/>
            <person name="Johri S."/>
            <person name="Kim M."/>
            <person name="Overton L."/>
            <person name="Reardon M."/>
            <person name="Tsitrin T."/>
            <person name="Vuong H."/>
            <person name="Weaver B."/>
            <person name="Ciecko A."/>
            <person name="Tallon L."/>
            <person name="Jackson J."/>
            <person name="Pai G."/>
            <person name="Aken S.V."/>
            <person name="Utterback T."/>
            <person name="Reidmuller S."/>
            <person name="Feldblyum T."/>
            <person name="Hsiao J."/>
            <person name="Zismann V."/>
            <person name="Iobst S."/>
            <person name="de Vazeille A.R."/>
            <person name="Buell C.R."/>
            <person name="Ying K."/>
            <person name="Li Y."/>
            <person name="Lu T."/>
            <person name="Huang Y."/>
            <person name="Zhao Q."/>
            <person name="Feng Q."/>
            <person name="Zhang L."/>
            <person name="Zhu J."/>
            <person name="Weng Q."/>
            <person name="Mu J."/>
            <person name="Lu Y."/>
            <person name="Fan D."/>
            <person name="Liu Y."/>
            <person name="Guan J."/>
            <person name="Zhang Y."/>
            <person name="Yu S."/>
            <person name="Liu X."/>
            <person name="Zhang Y."/>
            <person name="Hong G."/>
            <person name="Han B."/>
            <person name="Choisne N."/>
            <person name="Demange N."/>
            <person name="Orjeda G."/>
            <person name="Samain S."/>
            <person name="Cattolico L."/>
            <person name="Pelletier E."/>
            <person name="Couloux A."/>
            <person name="Segurens B."/>
            <person name="Wincker P."/>
            <person name="D'Hont A."/>
            <person name="Scarpelli C."/>
            <person name="Weissenbach J."/>
            <person name="Salanoubat M."/>
            <person name="Quetier F."/>
            <person name="Yu Y."/>
            <person name="Kim H.R."/>
            <person name="Rambo T."/>
            <person name="Currie J."/>
            <person name="Collura K."/>
            <person name="Luo M."/>
            <person name="Yang T."/>
            <person name="Ammiraju J.S.S."/>
            <person name="Engler F."/>
            <person name="Soderlund C."/>
            <person name="Wing R.A."/>
            <person name="Palmer L.E."/>
            <person name="de la Bastide M."/>
            <person name="Spiegel L."/>
            <person name="Nascimento L."/>
            <person name="Zutavern T."/>
            <person name="O'Shaughnessy A."/>
            <person name="Dike S."/>
            <person name="Dedhia N."/>
            <person name="Preston R."/>
            <person name="Balija V."/>
            <person name="McCombie W.R."/>
            <person name="Chow T."/>
            <person name="Chen H."/>
            <person name="Chung M."/>
            <person name="Chen C."/>
            <person name="Shaw J."/>
            <person name="Wu H."/>
            <person name="Hsiao K."/>
            <person name="Chao Y."/>
            <person name="Chu M."/>
            <person name="Cheng C."/>
            <person name="Hour A."/>
            <person name="Lee P."/>
            <person name="Lin S."/>
            <person name="Lin Y."/>
            <person name="Liou J."/>
            <person name="Liu S."/>
            <person name="Hsing Y."/>
            <person name="Raghuvanshi S."/>
            <person name="Mohanty A."/>
            <person name="Bharti A.K."/>
            <person name="Gaur A."/>
            <person name="Gupta V."/>
            <person name="Kumar D."/>
            <person name="Ravi V."/>
            <person name="Vij S."/>
            <person name="Kapur A."/>
            <person name="Khurana P."/>
            <person name="Khurana P."/>
            <person name="Khurana J.P."/>
            <person name="Tyagi A.K."/>
            <person name="Gaikwad K."/>
            <person name="Singh A."/>
            <person name="Dalal V."/>
            <person name="Srivastava S."/>
            <person name="Dixit A."/>
            <person name="Pal A.K."/>
            <person name="Ghazi I.A."/>
            <person name="Yadav M."/>
            <person name="Pandit A."/>
            <person name="Bhargava A."/>
            <person name="Sureshbabu K."/>
            <person name="Batra K."/>
            <person name="Sharma T.R."/>
            <person name="Mohapatra T."/>
            <person name="Singh N.K."/>
            <person name="Messing J."/>
            <person name="Nelson A.B."/>
            <person name="Fuks G."/>
            <person name="Kavchok S."/>
            <person name="Keizer G."/>
            <person name="Linton E."/>
            <person name="Llaca V."/>
            <person name="Song R."/>
            <person name="Tanyolac B."/>
            <person name="Young S."/>
            <person name="Ho-Il K."/>
            <person name="Hahn J.H."/>
            <person name="Sangsakoo G."/>
            <person name="Vanavichit A."/>
            <person name="de Mattos Luiz.A.T."/>
            <person name="Zimmer P.D."/>
            <person name="Malone G."/>
            <person name="Dellagostin O."/>
            <person name="de Oliveira A.C."/>
            <person name="Bevan M."/>
            <person name="Bancroft I."/>
            <person name="Minx P."/>
            <person name="Cordum H."/>
            <person name="Wilson R."/>
            <person name="Cheng Z."/>
            <person name="Jin W."/>
            <person name="Jiang J."/>
            <person name="Leong S.A."/>
            <person name="Iwama H."/>
            <person name="Gojobori T."/>
            <person name="Itoh T."/>
            <person name="Niimura Y."/>
            <person name="Fujii Y."/>
            <person name="Habara T."/>
            <person name="Sakai H."/>
            <person name="Sato Y."/>
            <person name="Wilson G."/>
            <person name="Kumar K."/>
            <person name="McCouch S."/>
            <person name="Juretic N."/>
            <person name="Hoen D."/>
            <person name="Wright S."/>
            <person name="Bruskiewich R."/>
            <person name="Bureau T."/>
            <person name="Miyao A."/>
            <person name="Hirochika H."/>
            <person name="Nishikawa T."/>
            <person name="Kadowaki K."/>
            <person name="Sugiura M."/>
            <person name="Burr B."/>
            <person name="Sasaki T."/>
        </authorList>
    </citation>
    <scope>NUCLEOTIDE SEQUENCE [LARGE SCALE GENOMIC DNA]</scope>
    <source>
        <strain evidence="2">cv. Nipponbare</strain>
    </source>
</reference>
<dbReference type="Proteomes" id="UP000000763">
    <property type="component" value="Chromosome 1"/>
</dbReference>
<sequence length="150" mass="16025">MGGQGGLPLIQQACLLLQLLGPLRLFLAARVLFALAPIKDLNPPTDRGFKLLHGAGTIVQGLAFSLECRSPGLQRGVGLRCSPLVGSGCVEGATRIPDPLRQVLGMGLVLKANIAQRFVQGARGDQRRLPLLLRLPHDGVQHLLARLDFS</sequence>
<dbReference type="KEGG" id="dosa:Os01g0668900"/>
<organism evidence="1 2">
    <name type="scientific">Oryza sativa subsp. japonica</name>
    <name type="common">Rice</name>
    <dbReference type="NCBI Taxonomy" id="39947"/>
    <lineage>
        <taxon>Eukaryota</taxon>
        <taxon>Viridiplantae</taxon>
        <taxon>Streptophyta</taxon>
        <taxon>Embryophyta</taxon>
        <taxon>Tracheophyta</taxon>
        <taxon>Spermatophyta</taxon>
        <taxon>Magnoliopsida</taxon>
        <taxon>Liliopsida</taxon>
        <taxon>Poales</taxon>
        <taxon>Poaceae</taxon>
        <taxon>BOP clade</taxon>
        <taxon>Oryzoideae</taxon>
        <taxon>Oryzeae</taxon>
        <taxon>Oryzinae</taxon>
        <taxon>Oryza</taxon>
        <taxon>Oryza sativa</taxon>
    </lineage>
</organism>